<sequence length="255" mass="27737">MRLTTALTYSLLVAGLPKRGQAAVSPATSNCVDQNFTDIIFYEPEGETDDICTANGGTSRVMGTVAGSDYTLCSFGNENACELGKLMSGECDKTNPSLISFCAESGGSMSLGGVEPLEFEKCTVGEMTCIEEDYYLNGGCDVTKEVEQPTEVPPDNDTCSNAAVISNDGPIGLELGTVQLIQWKVPLQTSGQQIRLVLYAGATRRRRMVRHQRSRRGDAPQSVLLKNGLYAIDHQFNTRGMPINVFMRKSKRWKG</sequence>
<comment type="caution">
    <text evidence="2">The sequence shown here is derived from an EMBL/GenBank/DDBJ whole genome shotgun (WGS) entry which is preliminary data.</text>
</comment>
<reference evidence="2" key="1">
    <citation type="submission" date="2023-06" db="EMBL/GenBank/DDBJ databases">
        <title>Survivors Of The Sea: Transcriptome response of Skeletonema marinoi to long-term dormancy.</title>
        <authorList>
            <person name="Pinder M.I.M."/>
            <person name="Kourtchenko O."/>
            <person name="Robertson E.K."/>
            <person name="Larsson T."/>
            <person name="Maumus F."/>
            <person name="Osuna-Cruz C.M."/>
            <person name="Vancaester E."/>
            <person name="Stenow R."/>
            <person name="Vandepoele K."/>
            <person name="Ploug H."/>
            <person name="Bruchert V."/>
            <person name="Godhe A."/>
            <person name="Topel M."/>
        </authorList>
    </citation>
    <scope>NUCLEOTIDE SEQUENCE</scope>
    <source>
        <strain evidence="2">R05AC</strain>
    </source>
</reference>
<dbReference type="EMBL" id="JATAAI010000019">
    <property type="protein sequence ID" value="KAK1738851.1"/>
    <property type="molecule type" value="Genomic_DNA"/>
</dbReference>
<keyword evidence="3" id="KW-1185">Reference proteome</keyword>
<keyword evidence="1" id="KW-0732">Signal</keyword>
<protein>
    <submittedName>
        <fullName evidence="2">Uncharacterized protein</fullName>
    </submittedName>
</protein>
<feature type="signal peptide" evidence="1">
    <location>
        <begin position="1"/>
        <end position="22"/>
    </location>
</feature>
<evidence type="ECO:0000313" key="3">
    <source>
        <dbReference type="Proteomes" id="UP001224775"/>
    </source>
</evidence>
<organism evidence="2 3">
    <name type="scientific">Skeletonema marinoi</name>
    <dbReference type="NCBI Taxonomy" id="267567"/>
    <lineage>
        <taxon>Eukaryota</taxon>
        <taxon>Sar</taxon>
        <taxon>Stramenopiles</taxon>
        <taxon>Ochrophyta</taxon>
        <taxon>Bacillariophyta</taxon>
        <taxon>Coscinodiscophyceae</taxon>
        <taxon>Thalassiosirophycidae</taxon>
        <taxon>Thalassiosirales</taxon>
        <taxon>Skeletonemataceae</taxon>
        <taxon>Skeletonema</taxon>
        <taxon>Skeletonema marinoi-dohrnii complex</taxon>
    </lineage>
</organism>
<gene>
    <name evidence="2" type="ORF">QTG54_010167</name>
</gene>
<feature type="chain" id="PRO_5042277280" evidence="1">
    <location>
        <begin position="23"/>
        <end position="255"/>
    </location>
</feature>
<dbReference type="Proteomes" id="UP001224775">
    <property type="component" value="Unassembled WGS sequence"/>
</dbReference>
<dbReference type="AlphaFoldDB" id="A0AAD9D954"/>
<accession>A0AAD9D954</accession>
<name>A0AAD9D954_9STRA</name>
<evidence type="ECO:0000313" key="2">
    <source>
        <dbReference type="EMBL" id="KAK1738851.1"/>
    </source>
</evidence>
<proteinExistence type="predicted"/>
<evidence type="ECO:0000256" key="1">
    <source>
        <dbReference type="SAM" id="SignalP"/>
    </source>
</evidence>